<sequence length="44" mass="5095">MRTEVSASVGETFFVEQKRQRVSGNVQLSEQSFQRPSRSVLFNF</sequence>
<evidence type="ECO:0000313" key="1">
    <source>
        <dbReference type="EMBL" id="CAL2107010.1"/>
    </source>
</evidence>
<keyword evidence="2" id="KW-1185">Reference proteome</keyword>
<gene>
    <name evidence="1" type="ORF">T190115A13A_20290</name>
</gene>
<reference evidence="1 2" key="1">
    <citation type="submission" date="2024-05" db="EMBL/GenBank/DDBJ databases">
        <authorList>
            <person name="Duchaud E."/>
        </authorList>
    </citation>
    <scope>NUCLEOTIDE SEQUENCE [LARGE SCALE GENOMIC DNA]</scope>
    <source>
        <strain evidence="1">Ena-SAMPLE-TAB-13-05-2024-13:56:06:370-140305</strain>
    </source>
</reference>
<organism evidence="1 2">
    <name type="scientific">Tenacibaculum vairaonense</name>
    <dbReference type="NCBI Taxonomy" id="3137860"/>
    <lineage>
        <taxon>Bacteria</taxon>
        <taxon>Pseudomonadati</taxon>
        <taxon>Bacteroidota</taxon>
        <taxon>Flavobacteriia</taxon>
        <taxon>Flavobacteriales</taxon>
        <taxon>Flavobacteriaceae</taxon>
        <taxon>Tenacibaculum</taxon>
    </lineage>
</organism>
<comment type="caution">
    <text evidence="1">The sequence shown here is derived from an EMBL/GenBank/DDBJ whole genome shotgun (WGS) entry which is preliminary data.</text>
</comment>
<dbReference type="Proteomes" id="UP001497602">
    <property type="component" value="Unassembled WGS sequence"/>
</dbReference>
<proteinExistence type="predicted"/>
<name>A0ABM9PMS4_9FLAO</name>
<evidence type="ECO:0000313" key="2">
    <source>
        <dbReference type="Proteomes" id="UP001497602"/>
    </source>
</evidence>
<dbReference type="EMBL" id="CAXJRC010000022">
    <property type="protein sequence ID" value="CAL2107010.1"/>
    <property type="molecule type" value="Genomic_DNA"/>
</dbReference>
<accession>A0ABM9PMS4</accession>
<protein>
    <submittedName>
        <fullName evidence="1">Uncharacterized protein</fullName>
    </submittedName>
</protein>